<feature type="binding site" evidence="1">
    <location>
        <position position="17"/>
    </location>
    <ligand>
        <name>Zn(2+)</name>
        <dbReference type="ChEBI" id="CHEBI:29105"/>
    </ligand>
</feature>
<dbReference type="EMBL" id="LGSS01000003">
    <property type="protein sequence ID" value="KNF09451.1"/>
    <property type="molecule type" value="Genomic_DNA"/>
</dbReference>
<evidence type="ECO:0000313" key="2">
    <source>
        <dbReference type="EMBL" id="KNF09451.1"/>
    </source>
</evidence>
<dbReference type="EC" id="3.2.2.20" evidence="2"/>
<dbReference type="PANTHER" id="PTHR30037">
    <property type="entry name" value="DNA-3-METHYLADENINE GLYCOSYLASE 1"/>
    <property type="match status" value="1"/>
</dbReference>
<keyword evidence="2" id="KW-0326">Glycosidase</keyword>
<dbReference type="InterPro" id="IPR005019">
    <property type="entry name" value="Adenine_glyco"/>
</dbReference>
<feature type="binding site" evidence="1">
    <location>
        <position position="4"/>
    </location>
    <ligand>
        <name>Zn(2+)</name>
        <dbReference type="ChEBI" id="CHEBI:29105"/>
    </ligand>
</feature>
<protein>
    <submittedName>
        <fullName evidence="2">DNA-3-methyladenine glycosylase I</fullName>
        <ecNumber evidence="2">3.2.2.20</ecNumber>
    </submittedName>
</protein>
<name>A0A0L0WDB8_GOTPU</name>
<sequence length="170" mass="20257">MKRCSWCKDDELYIKYHDEEWGVPVHDDNKHFEFLILESAQAGLSWITILKKRENYRIAYDNFEPQKVADYDDERIEELLSNSGIIRNRKKIEASINNAKKFLEIQKEFESFDNYIWSFVNNKPVKNSWKDISEVPSNTKLSDNISKDLKKEDLDLLEVLLYTLICKQLE</sequence>
<dbReference type="GO" id="GO:0046872">
    <property type="term" value="F:metal ion binding"/>
    <property type="evidence" value="ECO:0007669"/>
    <property type="project" value="UniProtKB-KW"/>
</dbReference>
<dbReference type="GO" id="GO:0008725">
    <property type="term" value="F:DNA-3-methyladenine glycosylase activity"/>
    <property type="evidence" value="ECO:0007669"/>
    <property type="project" value="UniProtKB-EC"/>
</dbReference>
<dbReference type="Proteomes" id="UP000037267">
    <property type="component" value="Unassembled WGS sequence"/>
</dbReference>
<dbReference type="AlphaFoldDB" id="A0A0L0WDB8"/>
<evidence type="ECO:0000313" key="3">
    <source>
        <dbReference type="Proteomes" id="UP000037267"/>
    </source>
</evidence>
<dbReference type="InterPro" id="IPR011257">
    <property type="entry name" value="DNA_glycosylase"/>
</dbReference>
<dbReference type="InterPro" id="IPR052891">
    <property type="entry name" value="DNA-3mA_glycosylase"/>
</dbReference>
<evidence type="ECO:0000256" key="1">
    <source>
        <dbReference type="PIRSR" id="PIRSR605019-1"/>
    </source>
</evidence>
<accession>A0A0L0WDB8</accession>
<dbReference type="Pfam" id="PF03352">
    <property type="entry name" value="Adenine_glyco"/>
    <property type="match status" value="1"/>
</dbReference>
<proteinExistence type="predicted"/>
<organism evidence="2 3">
    <name type="scientific">Gottschalkia purinilytica</name>
    <name type="common">Clostridium purinilyticum</name>
    <dbReference type="NCBI Taxonomy" id="1503"/>
    <lineage>
        <taxon>Bacteria</taxon>
        <taxon>Bacillati</taxon>
        <taxon>Bacillota</taxon>
        <taxon>Tissierellia</taxon>
        <taxon>Tissierellales</taxon>
        <taxon>Gottschalkiaceae</taxon>
        <taxon>Gottschalkia</taxon>
    </lineage>
</organism>
<dbReference type="STRING" id="1503.CLPU_3c02300"/>
<dbReference type="GO" id="GO:0006284">
    <property type="term" value="P:base-excision repair"/>
    <property type="evidence" value="ECO:0007669"/>
    <property type="project" value="InterPro"/>
</dbReference>
<gene>
    <name evidence="2" type="ORF">CLPU_3c02300</name>
</gene>
<keyword evidence="3" id="KW-1185">Reference proteome</keyword>
<keyword evidence="2" id="KW-0378">Hydrolase</keyword>
<dbReference type="Gene3D" id="1.10.340.30">
    <property type="entry name" value="Hypothetical protein, domain 2"/>
    <property type="match status" value="1"/>
</dbReference>
<keyword evidence="1" id="KW-0862">Zinc</keyword>
<dbReference type="PATRIC" id="fig|1503.3.peg.2099"/>
<comment type="caution">
    <text evidence="2">The sequence shown here is derived from an EMBL/GenBank/DDBJ whole genome shotgun (WGS) entry which is preliminary data.</text>
</comment>
<reference evidence="3" key="1">
    <citation type="submission" date="2015-07" db="EMBL/GenBank/DDBJ databases">
        <title>Draft genome sequence of the purine-degrading Gottschalkia purinilyticum DSM 1384 (formerly Clostridium purinilyticum).</title>
        <authorList>
            <person name="Poehlein A."/>
            <person name="Schiel-Bengelsdorf B."/>
            <person name="Bengelsdorf F.R."/>
            <person name="Daniel R."/>
            <person name="Duerre P."/>
        </authorList>
    </citation>
    <scope>NUCLEOTIDE SEQUENCE [LARGE SCALE GENOMIC DNA]</scope>
    <source>
        <strain evidence="3">DSM 1384</strain>
    </source>
</reference>
<keyword evidence="1" id="KW-0479">Metal-binding</keyword>
<dbReference type="SUPFAM" id="SSF48150">
    <property type="entry name" value="DNA-glycosylase"/>
    <property type="match status" value="1"/>
</dbReference>
<dbReference type="PANTHER" id="PTHR30037:SF4">
    <property type="entry name" value="DNA-3-METHYLADENINE GLYCOSYLASE I"/>
    <property type="match status" value="1"/>
</dbReference>